<dbReference type="GO" id="GO:0033387">
    <property type="term" value="P:putrescine biosynthetic process from arginine, via ornithine"/>
    <property type="evidence" value="ECO:0007669"/>
    <property type="project" value="TreeGrafter"/>
</dbReference>
<evidence type="ECO:0000256" key="2">
    <source>
        <dbReference type="ARBA" id="ARBA00008872"/>
    </source>
</evidence>
<dbReference type="AlphaFoldDB" id="K2IWE1"/>
<dbReference type="Proteomes" id="UP000006746">
    <property type="component" value="Unassembled WGS sequence"/>
</dbReference>
<dbReference type="InterPro" id="IPR002433">
    <property type="entry name" value="Orn_de-COase"/>
</dbReference>
<keyword evidence="4" id="KW-0456">Lyase</keyword>
<sequence length="425" mass="45674">MFLGFDANREIAGLTVDGVIAASRPEEPVLCVRPALMEATARTFVSLFPGRVFYAVKCNPDVAVLRALSAGGVANFDVASLTEIETVRRLLPDARLAYMHPVKPRASIRAAYMQHGVRDFSLDSMEELAKIVTETGHADDLGLFIRLKLPKGGAVYDLSGKFGAPVEQAVTLLRAARDAGRRVGLCFHVGSQCLDPSAYERAMEIAGEVIRLSGVTPDVLDVGGGFPVAYPDVNPPALWLYMAAINRAFRRLDLANCELWCEPGRALVAAGTSLVVQVNHRRGQELFINDGVYGTLSDAGVPAFRFPVRVIRPEGEAASSEMLPYVFFGPTCDSADRMEGPFWLPADLREGDWIEIGQLGAYGACLRTQFNGFDRIGTVAVSDGPLLATAGHPGSGQAGAGQEAPVQVSHPARVVRRRAKLRAVA</sequence>
<dbReference type="GO" id="GO:0004586">
    <property type="term" value="F:ornithine decarboxylase activity"/>
    <property type="evidence" value="ECO:0007669"/>
    <property type="project" value="UniProtKB-EC"/>
</dbReference>
<evidence type="ECO:0000256" key="1">
    <source>
        <dbReference type="ARBA" id="ARBA00001933"/>
    </source>
</evidence>
<comment type="caution">
    <text evidence="12">The sequence shown here is derived from an EMBL/GenBank/DDBJ whole genome shotgun (WGS) entry which is preliminary data.</text>
</comment>
<evidence type="ECO:0000256" key="4">
    <source>
        <dbReference type="ARBA" id="ARBA00023239"/>
    </source>
</evidence>
<feature type="domain" description="Orn/DAP/Arg decarboxylase 2 N-terminal" evidence="11">
    <location>
        <begin position="40"/>
        <end position="269"/>
    </location>
</feature>
<dbReference type="PROSITE" id="PS00878">
    <property type="entry name" value="ODR_DC_2_1"/>
    <property type="match status" value="1"/>
</dbReference>
<evidence type="ECO:0000256" key="8">
    <source>
        <dbReference type="PIRSR" id="PIRSR600183-50"/>
    </source>
</evidence>
<keyword evidence="3 8" id="KW-0663">Pyridoxal phosphate</keyword>
<gene>
    <name evidence="12" type="ORF">P24_11622</name>
</gene>
<comment type="similarity">
    <text evidence="2 9">Belongs to the Orn/Lys/Arg decarboxylase class-II family.</text>
</comment>
<dbReference type="Pfam" id="PF00278">
    <property type="entry name" value="Orn_DAP_Arg_deC"/>
    <property type="match status" value="1"/>
</dbReference>
<comment type="catalytic activity">
    <reaction evidence="7">
        <text>L-ornithine + H(+) = putrescine + CO2</text>
        <dbReference type="Rhea" id="RHEA:22964"/>
        <dbReference type="ChEBI" id="CHEBI:15378"/>
        <dbReference type="ChEBI" id="CHEBI:16526"/>
        <dbReference type="ChEBI" id="CHEBI:46911"/>
        <dbReference type="ChEBI" id="CHEBI:326268"/>
        <dbReference type="EC" id="4.1.1.17"/>
    </reaction>
</comment>
<evidence type="ECO:0000313" key="13">
    <source>
        <dbReference type="Proteomes" id="UP000006746"/>
    </source>
</evidence>
<dbReference type="EMBL" id="AMRL01000014">
    <property type="protein sequence ID" value="EKE74796.1"/>
    <property type="molecule type" value="Genomic_DNA"/>
</dbReference>
<evidence type="ECO:0000313" key="12">
    <source>
        <dbReference type="EMBL" id="EKE74796.1"/>
    </source>
</evidence>
<dbReference type="InterPro" id="IPR022653">
    <property type="entry name" value="De-COase2_pyr-phos_BS"/>
</dbReference>
<dbReference type="InterPro" id="IPR029066">
    <property type="entry name" value="PLP-binding_barrel"/>
</dbReference>
<dbReference type="PROSITE" id="PS00879">
    <property type="entry name" value="ODR_DC_2_2"/>
    <property type="match status" value="1"/>
</dbReference>
<dbReference type="InterPro" id="IPR022643">
    <property type="entry name" value="De-COase2_C"/>
</dbReference>
<dbReference type="EC" id="4.1.1.17" evidence="6"/>
<evidence type="ECO:0000256" key="7">
    <source>
        <dbReference type="ARBA" id="ARBA00049127"/>
    </source>
</evidence>
<dbReference type="Pfam" id="PF02784">
    <property type="entry name" value="Orn_Arg_deC_N"/>
    <property type="match status" value="1"/>
</dbReference>
<dbReference type="eggNOG" id="COG0019">
    <property type="taxonomic scope" value="Bacteria"/>
</dbReference>
<keyword evidence="13" id="KW-1185">Reference proteome</keyword>
<dbReference type="FunFam" id="3.20.20.10:FF:000008">
    <property type="entry name" value="Ornithine decarboxylase"/>
    <property type="match status" value="1"/>
</dbReference>
<dbReference type="PANTHER" id="PTHR11482">
    <property type="entry name" value="ARGININE/DIAMINOPIMELATE/ORNITHINE DECARBOXYLASE"/>
    <property type="match status" value="1"/>
</dbReference>
<dbReference type="PATRIC" id="fig|1207063.3.peg.2349"/>
<name>K2IWE1_9PROT</name>
<dbReference type="CDD" id="cd00622">
    <property type="entry name" value="PLPDE_III_ODC"/>
    <property type="match status" value="1"/>
</dbReference>
<proteinExistence type="inferred from homology"/>
<feature type="modified residue" description="N6-(pyridoxal phosphate)lysine" evidence="8">
    <location>
        <position position="57"/>
    </location>
</feature>
<evidence type="ECO:0000259" key="10">
    <source>
        <dbReference type="Pfam" id="PF00278"/>
    </source>
</evidence>
<dbReference type="STRING" id="1207063.P24_11622"/>
<comment type="pathway">
    <text evidence="5">Amine and polyamine biosynthesis; putrescine biosynthesis via L-ornithine pathway; putrescine from L-ornithine: step 1/1.</text>
</comment>
<reference evidence="12 13" key="1">
    <citation type="journal article" date="2012" name="J. Bacteriol.">
        <title>Genome Sequence of Oceanibaculum indicum Type Strain P24.</title>
        <authorList>
            <person name="Lai Q."/>
            <person name="Shao Z."/>
        </authorList>
    </citation>
    <scope>NUCLEOTIDE SEQUENCE [LARGE SCALE GENOMIC DNA]</scope>
    <source>
        <strain evidence="12 13">P24</strain>
    </source>
</reference>
<evidence type="ECO:0000259" key="11">
    <source>
        <dbReference type="Pfam" id="PF02784"/>
    </source>
</evidence>
<evidence type="ECO:0000256" key="9">
    <source>
        <dbReference type="RuleBase" id="RU003737"/>
    </source>
</evidence>
<dbReference type="Gene3D" id="3.20.20.10">
    <property type="entry name" value="Alanine racemase"/>
    <property type="match status" value="1"/>
</dbReference>
<dbReference type="InterPro" id="IPR009006">
    <property type="entry name" value="Ala_racemase/Decarboxylase_C"/>
</dbReference>
<feature type="active site" description="Proton donor" evidence="8">
    <location>
        <position position="332"/>
    </location>
</feature>
<dbReference type="InterPro" id="IPR022657">
    <property type="entry name" value="De-COase2_CS"/>
</dbReference>
<dbReference type="Gene3D" id="2.40.37.10">
    <property type="entry name" value="Lyase, Ornithine Decarboxylase, Chain A, domain 1"/>
    <property type="match status" value="1"/>
</dbReference>
<dbReference type="InterPro" id="IPR022644">
    <property type="entry name" value="De-COase2_N"/>
</dbReference>
<dbReference type="SUPFAM" id="SSF50621">
    <property type="entry name" value="Alanine racemase C-terminal domain-like"/>
    <property type="match status" value="1"/>
</dbReference>
<organism evidence="12 13">
    <name type="scientific">Oceanibaculum indicum P24</name>
    <dbReference type="NCBI Taxonomy" id="1207063"/>
    <lineage>
        <taxon>Bacteria</taxon>
        <taxon>Pseudomonadati</taxon>
        <taxon>Pseudomonadota</taxon>
        <taxon>Alphaproteobacteria</taxon>
        <taxon>Rhodospirillales</taxon>
        <taxon>Oceanibaculaceae</taxon>
        <taxon>Oceanibaculum</taxon>
    </lineage>
</organism>
<dbReference type="PANTHER" id="PTHR11482:SF6">
    <property type="entry name" value="ORNITHINE DECARBOXYLASE 1-RELATED"/>
    <property type="match status" value="1"/>
</dbReference>
<protein>
    <recommendedName>
        <fullName evidence="6">ornithine decarboxylase</fullName>
        <ecNumber evidence="6">4.1.1.17</ecNumber>
    </recommendedName>
</protein>
<dbReference type="PRINTS" id="PR01182">
    <property type="entry name" value="ORNDCRBXLASE"/>
</dbReference>
<dbReference type="PRINTS" id="PR01179">
    <property type="entry name" value="ODADCRBXLASE"/>
</dbReference>
<evidence type="ECO:0000256" key="3">
    <source>
        <dbReference type="ARBA" id="ARBA00022898"/>
    </source>
</evidence>
<comment type="cofactor">
    <cofactor evidence="1 8">
        <name>pyridoxal 5'-phosphate</name>
        <dbReference type="ChEBI" id="CHEBI:597326"/>
    </cofactor>
</comment>
<dbReference type="SUPFAM" id="SSF51419">
    <property type="entry name" value="PLP-binding barrel"/>
    <property type="match status" value="1"/>
</dbReference>
<evidence type="ECO:0000256" key="5">
    <source>
        <dbReference type="ARBA" id="ARBA00034115"/>
    </source>
</evidence>
<dbReference type="GO" id="GO:0005737">
    <property type="term" value="C:cytoplasm"/>
    <property type="evidence" value="ECO:0007669"/>
    <property type="project" value="TreeGrafter"/>
</dbReference>
<feature type="domain" description="Orn/DAP/Arg decarboxylase 2 C-terminal" evidence="10">
    <location>
        <begin position="273"/>
        <end position="360"/>
    </location>
</feature>
<accession>K2IWE1</accession>
<dbReference type="RefSeq" id="WP_008944930.1">
    <property type="nucleotide sequence ID" value="NZ_AMRL01000014.1"/>
</dbReference>
<dbReference type="InterPro" id="IPR000183">
    <property type="entry name" value="Orn/DAP/Arg_de-COase"/>
</dbReference>
<evidence type="ECO:0000256" key="6">
    <source>
        <dbReference type="ARBA" id="ARBA00034138"/>
    </source>
</evidence>